<keyword evidence="3" id="KW-0472">Membrane</keyword>
<dbReference type="Gene3D" id="2.60.40.4100">
    <property type="entry name" value="Zona pellucida, ZP-C domain"/>
    <property type="match status" value="1"/>
</dbReference>
<dbReference type="EMBL" id="OU015567">
    <property type="protein sequence ID" value="CAG5110613.1"/>
    <property type="molecule type" value="Genomic_DNA"/>
</dbReference>
<reference evidence="5 6" key="1">
    <citation type="submission" date="2021-04" db="EMBL/GenBank/DDBJ databases">
        <authorList>
            <person name="Bliznina A."/>
        </authorList>
    </citation>
    <scope>NUCLEOTIDE SEQUENCE [LARGE SCALE GENOMIC DNA]</scope>
</reference>
<feature type="domain" description="ZP" evidence="4">
    <location>
        <begin position="32"/>
        <end position="285"/>
    </location>
</feature>
<keyword evidence="3" id="KW-1133">Transmembrane helix</keyword>
<dbReference type="Pfam" id="PF00100">
    <property type="entry name" value="Zona_pellucida"/>
    <property type="match status" value="1"/>
</dbReference>
<protein>
    <submittedName>
        <fullName evidence="5">Oidioi.mRNA.OKI2018_I69.chr2.g4997.t1.cds</fullName>
    </submittedName>
</protein>
<proteinExistence type="predicted"/>
<dbReference type="SMART" id="SM00241">
    <property type="entry name" value="ZP"/>
    <property type="match status" value="1"/>
</dbReference>
<evidence type="ECO:0000256" key="3">
    <source>
        <dbReference type="SAM" id="Phobius"/>
    </source>
</evidence>
<dbReference type="InterPro" id="IPR055355">
    <property type="entry name" value="ZP-C"/>
</dbReference>
<evidence type="ECO:0000313" key="5">
    <source>
        <dbReference type="EMBL" id="CAG5110613.1"/>
    </source>
</evidence>
<evidence type="ECO:0000256" key="2">
    <source>
        <dbReference type="ARBA" id="ARBA00023157"/>
    </source>
</evidence>
<accession>A0ABN7T3D8</accession>
<dbReference type="InterPro" id="IPR042235">
    <property type="entry name" value="ZP-C_dom"/>
</dbReference>
<sequence length="361" mass="40626">MKFSAFLGVPLFGQRVNEKEFFGEKAQPLVVDCSVDKIDISVDRNLLLEDFSDLRIRIDGFWESSYCQSWESSTHNFYRASLGSCGFNRQTNDTHVTYSNLLKVNLMEQDPKRIVMYSGKNYVFPIECSYNTNLRTGFNFDVEDQSASMIQFPSISGEGVFRTAMVLYQDGTFTNPLPSEVTVNTNEILNVGVFLVDAEEGDNYRKLKINNCWASPTNSSQDPIQFDLIQDGCADNEVVKIMENGESSQARFTSEVFGFAGYQRVYLFCDISICFENCIKSCLESQNRRKRRAAINDDNQVLSLGPIVINEVENHKLPTSPERKIAVLKMVSLSGGLLCLGLLICGIGIGRNLEIKDSIIQ</sequence>
<feature type="transmembrane region" description="Helical" evidence="3">
    <location>
        <begin position="326"/>
        <end position="349"/>
    </location>
</feature>
<dbReference type="PANTHER" id="PTHR14002">
    <property type="entry name" value="ENDOGLIN/TGF-BETA RECEPTOR TYPE III"/>
    <property type="match status" value="1"/>
</dbReference>
<keyword evidence="3" id="KW-0812">Transmembrane</keyword>
<dbReference type="InterPro" id="IPR055356">
    <property type="entry name" value="ZP-N"/>
</dbReference>
<evidence type="ECO:0000313" key="6">
    <source>
        <dbReference type="Proteomes" id="UP001158576"/>
    </source>
</evidence>
<gene>
    <name evidence="5" type="ORF">OKIOD_LOCUS13762</name>
</gene>
<dbReference type="Gene3D" id="2.60.40.3210">
    <property type="entry name" value="Zona pellucida, ZP-N domain"/>
    <property type="match status" value="1"/>
</dbReference>
<keyword evidence="1" id="KW-0732">Signal</keyword>
<dbReference type="Proteomes" id="UP001158576">
    <property type="component" value="Chromosome 2"/>
</dbReference>
<evidence type="ECO:0000259" key="4">
    <source>
        <dbReference type="SMART" id="SM00241"/>
    </source>
</evidence>
<dbReference type="InterPro" id="IPR001507">
    <property type="entry name" value="ZP_dom"/>
</dbReference>
<keyword evidence="6" id="KW-1185">Reference proteome</keyword>
<evidence type="ECO:0000256" key="1">
    <source>
        <dbReference type="ARBA" id="ARBA00022729"/>
    </source>
</evidence>
<name>A0ABN7T3D8_OIKDI</name>
<dbReference type="PANTHER" id="PTHR14002:SF20">
    <property type="entry name" value="ZONA PELLUCIDA-LIKE DOMAIN-CONTAINING PROTEIN 1"/>
    <property type="match status" value="1"/>
</dbReference>
<organism evidence="5 6">
    <name type="scientific">Oikopleura dioica</name>
    <name type="common">Tunicate</name>
    <dbReference type="NCBI Taxonomy" id="34765"/>
    <lineage>
        <taxon>Eukaryota</taxon>
        <taxon>Metazoa</taxon>
        <taxon>Chordata</taxon>
        <taxon>Tunicata</taxon>
        <taxon>Appendicularia</taxon>
        <taxon>Copelata</taxon>
        <taxon>Oikopleuridae</taxon>
        <taxon>Oikopleura</taxon>
    </lineage>
</organism>
<keyword evidence="2" id="KW-1015">Disulfide bond</keyword>
<dbReference type="Pfam" id="PF23344">
    <property type="entry name" value="ZP-N"/>
    <property type="match status" value="1"/>
</dbReference>